<dbReference type="Proteomes" id="UP000827517">
    <property type="component" value="Segment"/>
</dbReference>
<evidence type="ECO:0000313" key="2">
    <source>
        <dbReference type="Proteomes" id="UP000827517"/>
    </source>
</evidence>
<reference evidence="1" key="1">
    <citation type="submission" date="2021-07" db="EMBL/GenBank/DDBJ databases">
        <authorList>
            <person name="Roth S.J."/>
            <person name="Krukonis G.P."/>
            <person name="Delesalle V.A."/>
        </authorList>
    </citation>
    <scope>NUCLEOTIDE SEQUENCE</scope>
</reference>
<keyword evidence="2" id="KW-1185">Reference proteome</keyword>
<protein>
    <submittedName>
        <fullName evidence="1">Uncharacterized protein</fullName>
    </submittedName>
</protein>
<dbReference type="RefSeq" id="YP_010667952.1">
    <property type="nucleotide sequence ID" value="NC_070952.1"/>
</dbReference>
<dbReference type="KEGG" id="vg:77944078"/>
<gene>
    <name evidence="1" type="primary">198</name>
    <name evidence="1" type="ORF">AH04_198</name>
</gene>
<name>A0AAE7X153_9CAUD</name>
<sequence length="716" mass="78562">MNNEAKVAVNGRDIYFRTDGALTGDILTVACLLVWADDKSPIDGLTISRSFMSGNNLPGGNATSFNEYYDPLTGMYWFDIKLTPITGPVELVLQTSGVVDGETIPVRFYVTLPGPSPLTVTPITFDGGVMRFEVGTTEGKLLRYPLALKATREIDGVAVAIPSKEKRIPYAFYTPINNGGEETYAVMGAAEVDGVQYNWVARTKVKTNDAVVEVTQVGKNLLGVSVVLADPNTTVTVNLPVKFQFDNGTYGIANQIQDFSIIDGVIHFDVPISDVKDQGTAKIKLHLNEVSNQNAPIFLTGSAPIKRWSNGQTDINIVIDSHTYKRKQETLYAHVFWKDGTPVVGFHLTDVTSGCESGVVGNKIILSRKVVPNPHQQNTLTLTGSVDLSPFGIEKSVPFEDSILVGSDVLPVRVTAGLGTVVDDEVHFNLFVRQNNGDIFDAVTLDKFNNGATIKSQNYDADQGVLSFSVPNTAIEVEDERALVKLNFTFNTDKPISSSYSGSVKIDVVYEVTSDLPVWSYRKDPVSGQVYIESIWSLRGTDNKYPMNAEITELTLNGVKATTYKKMYNQSFGALAISIPVDLKNGDSLFIAPIATASGLGNFIHLPPIDARYREPGTARYVEHEFIGDSKVNVYFSLQGWISSPPSEVQLNNESWDKQKGVKLGKTYSEYDPKKGLLMVQFDIYDINSPVFEAATTMKFSFADQTVYPISFSFTK</sequence>
<accession>A0AAE7X153</accession>
<dbReference type="EMBL" id="MZ501267">
    <property type="protein sequence ID" value="QZA70673.1"/>
    <property type="molecule type" value="Genomic_DNA"/>
</dbReference>
<organism evidence="1 2">
    <name type="scientific">Erwinia phage AH04</name>
    <dbReference type="NCBI Taxonomy" id="2869569"/>
    <lineage>
        <taxon>Viruses</taxon>
        <taxon>Duplodnaviria</taxon>
        <taxon>Heunggongvirae</taxon>
        <taxon>Uroviricota</taxon>
        <taxon>Caudoviricetes</taxon>
        <taxon>Chimalliviridae</taxon>
        <taxon>Meadowvirus</taxon>
        <taxon>Meadowvirus AH04</taxon>
    </lineage>
</organism>
<evidence type="ECO:0000313" key="1">
    <source>
        <dbReference type="EMBL" id="QZA70673.1"/>
    </source>
</evidence>
<proteinExistence type="predicted"/>
<dbReference type="GeneID" id="77944078"/>